<dbReference type="InterPro" id="IPR027304">
    <property type="entry name" value="Trigger_fact/SurA_dom_sf"/>
</dbReference>
<dbReference type="Pfam" id="PF00639">
    <property type="entry name" value="Rotamase"/>
    <property type="match status" value="1"/>
</dbReference>
<dbReference type="Gene3D" id="1.10.4030.10">
    <property type="entry name" value="Porin chaperone SurA, peptide-binding domain"/>
    <property type="match status" value="2"/>
</dbReference>
<feature type="signal peptide" evidence="7">
    <location>
        <begin position="1"/>
        <end position="20"/>
    </location>
</feature>
<organism evidence="9 10">
    <name type="scientific">Candidatus Fukatsuia symbiotica</name>
    <dbReference type="NCBI Taxonomy" id="1878942"/>
    <lineage>
        <taxon>Bacteria</taxon>
        <taxon>Pseudomonadati</taxon>
        <taxon>Pseudomonadota</taxon>
        <taxon>Gammaproteobacteria</taxon>
        <taxon>Enterobacterales</taxon>
        <taxon>Yersiniaceae</taxon>
        <taxon>Candidatus Fukatsuia</taxon>
    </lineage>
</organism>
<comment type="domain">
    <text evidence="7">The PPIase activity resides only in the second parvulin domain. The N-terminal region and the C-terminal tail are necessary and sufficient for the chaperone activity of SurA. The PPIase activity is dispensable for SurA to function as a chaperone. The N-terminal region and the C-terminal tail are also required for porin recognition.</text>
</comment>
<dbReference type="InterPro" id="IPR050280">
    <property type="entry name" value="OMP_Chaperone_SurA"/>
</dbReference>
<dbReference type="GO" id="GO:0043165">
    <property type="term" value="P:Gram-negative-bacterium-type cell outer membrane assembly"/>
    <property type="evidence" value="ECO:0007669"/>
    <property type="project" value="InterPro"/>
</dbReference>
<keyword evidence="3 7" id="KW-0574">Periplasm</keyword>
<dbReference type="PANTHER" id="PTHR47637">
    <property type="entry name" value="CHAPERONE SURA"/>
    <property type="match status" value="1"/>
</dbReference>
<dbReference type="AlphaFoldDB" id="A0A2U8I798"/>
<dbReference type="PROSITE" id="PS01096">
    <property type="entry name" value="PPIC_PPIASE_1"/>
    <property type="match status" value="1"/>
</dbReference>
<keyword evidence="4 7" id="KW-0697">Rotamase</keyword>
<dbReference type="HAMAP" id="MF_01183">
    <property type="entry name" value="Chaperone_SurA"/>
    <property type="match status" value="1"/>
</dbReference>
<dbReference type="Pfam" id="PF09312">
    <property type="entry name" value="SurA_N"/>
    <property type="match status" value="1"/>
</dbReference>
<feature type="domain" description="PpiC" evidence="8">
    <location>
        <begin position="282"/>
        <end position="382"/>
    </location>
</feature>
<keyword evidence="1 7" id="KW-0732">Signal</keyword>
<evidence type="ECO:0000256" key="3">
    <source>
        <dbReference type="ARBA" id="ARBA00022764"/>
    </source>
</evidence>
<dbReference type="Pfam" id="PF13616">
    <property type="entry name" value="Rotamase_3"/>
    <property type="match status" value="1"/>
</dbReference>
<dbReference type="KEGG" id="fsm:CCS41_03765"/>
<feature type="domain" description="PpiC" evidence="8">
    <location>
        <begin position="171"/>
        <end position="272"/>
    </location>
</feature>
<dbReference type="InterPro" id="IPR023034">
    <property type="entry name" value="PPIase_SurA"/>
</dbReference>
<reference evidence="9 10" key="1">
    <citation type="submission" date="2017-05" db="EMBL/GenBank/DDBJ databases">
        <title>Genome sequence of Candidatus Fukatsuia symbiotica and Candidatus Hamiltonella defensa from Acyrthosiphon pisum strain 5D.</title>
        <authorList>
            <person name="Patel V.A."/>
            <person name="Chevignon G."/>
            <person name="Russell J.A."/>
            <person name="Oliver K.M."/>
        </authorList>
    </citation>
    <scope>NUCLEOTIDE SEQUENCE [LARGE SCALE GENOMIC DNA]</scope>
    <source>
        <strain evidence="9 10">5D</strain>
    </source>
</reference>
<dbReference type="GO" id="GO:0050821">
    <property type="term" value="P:protein stabilization"/>
    <property type="evidence" value="ECO:0007669"/>
    <property type="project" value="InterPro"/>
</dbReference>
<dbReference type="EMBL" id="CP021659">
    <property type="protein sequence ID" value="AWK13794.1"/>
    <property type="molecule type" value="Genomic_DNA"/>
</dbReference>
<evidence type="ECO:0000259" key="8">
    <source>
        <dbReference type="PROSITE" id="PS50198"/>
    </source>
</evidence>
<name>A0A2U8I798_9GAMM</name>
<dbReference type="GO" id="GO:0042277">
    <property type="term" value="F:peptide binding"/>
    <property type="evidence" value="ECO:0007669"/>
    <property type="project" value="InterPro"/>
</dbReference>
<evidence type="ECO:0000256" key="2">
    <source>
        <dbReference type="ARBA" id="ARBA00022737"/>
    </source>
</evidence>
<dbReference type="GO" id="GO:0051082">
    <property type="term" value="F:unfolded protein binding"/>
    <property type="evidence" value="ECO:0007669"/>
    <property type="project" value="UniProtKB-UniRule"/>
</dbReference>
<dbReference type="EC" id="5.2.1.8" evidence="7"/>
<comment type="function">
    <text evidence="7">Chaperone involved in the correct folding and assembly of outer membrane proteins. Recognizes specific patterns of aromatic residues and the orientation of their side chains, which are found more frequently in integral outer membrane proteins. May act in both early periplasmic and late outer membrane-associated steps of protein maturation.</text>
</comment>
<evidence type="ECO:0000256" key="1">
    <source>
        <dbReference type="ARBA" id="ARBA00022729"/>
    </source>
</evidence>
<feature type="chain" id="PRO_5016184566" description="Chaperone SurA" evidence="7">
    <location>
        <begin position="21"/>
        <end position="433"/>
    </location>
</feature>
<evidence type="ECO:0000313" key="9">
    <source>
        <dbReference type="EMBL" id="AWK13794.1"/>
    </source>
</evidence>
<dbReference type="InterPro" id="IPR000297">
    <property type="entry name" value="PPIase_PpiC"/>
</dbReference>
<dbReference type="Gene3D" id="3.10.50.40">
    <property type="match status" value="2"/>
</dbReference>
<keyword evidence="10" id="KW-1185">Reference proteome</keyword>
<dbReference type="STRING" id="1878942.GCA_900128755_00129"/>
<gene>
    <name evidence="7" type="primary">surA</name>
    <name evidence="9" type="ORF">CCS41_03765</name>
</gene>
<dbReference type="GO" id="GO:0003755">
    <property type="term" value="F:peptidyl-prolyl cis-trans isomerase activity"/>
    <property type="evidence" value="ECO:0007669"/>
    <property type="project" value="UniProtKB-UniRule"/>
</dbReference>
<dbReference type="SUPFAM" id="SSF109998">
    <property type="entry name" value="Triger factor/SurA peptide-binding domain-like"/>
    <property type="match status" value="1"/>
</dbReference>
<evidence type="ECO:0000256" key="6">
    <source>
        <dbReference type="ARBA" id="ARBA00023235"/>
    </source>
</evidence>
<comment type="subcellular location">
    <subcellularLocation>
        <location evidence="7">Periplasm</location>
    </subcellularLocation>
    <text evidence="7">Is capable of associating with the outer membrane.</text>
</comment>
<protein>
    <recommendedName>
        <fullName evidence="7">Chaperone SurA</fullName>
    </recommendedName>
    <alternativeName>
        <fullName evidence="7">Peptidyl-prolyl cis-trans isomerase SurA</fullName>
        <shortName evidence="7">PPIase SurA</shortName>
        <ecNumber evidence="7">5.2.1.8</ecNumber>
    </alternativeName>
    <alternativeName>
        <fullName evidence="7">Rotamase SurA</fullName>
    </alternativeName>
</protein>
<dbReference type="NCBIfam" id="NF008038">
    <property type="entry name" value="PRK10770.1"/>
    <property type="match status" value="1"/>
</dbReference>
<dbReference type="GO" id="GO:0006457">
    <property type="term" value="P:protein folding"/>
    <property type="evidence" value="ECO:0007669"/>
    <property type="project" value="UniProtKB-UniRule"/>
</dbReference>
<evidence type="ECO:0000313" key="10">
    <source>
        <dbReference type="Proteomes" id="UP000261875"/>
    </source>
</evidence>
<sequence length="433" mass="48308" precursor="true">MKNWRTLILGLVVCTNSAFAAPQEIDRTAAIVNNGVVLQSDVTNLMRSVKLNAQQTGQQLPDNVKLHHQILEQLIMDSIQLQMAQKMGINISDDDLDKAITNIAIQNRMTIDQMRSRLAKEGIDYKNYRTQIRKEMLTSEVRNNEVRRRITILPQEVESLAQQISSQTDEDTELNLSHILIPVPENPSQQQKDQAERQANKIVAEIKEGADFAKLAIANSSDPQALKGGQMGWSKRQELPSLFAAKLHSANKGDIIGPIRSGIGFHILKINDIRGADKAISITEVHARHILLKPSIMMTDNQAQAKLQAIAQEIKNGKTHFATVAKEISEDPGSAGQGGDLGWAAPDIYDPAFRNALLKLKKGAISAPVHSSFGWHLIELLDTRKVDRTDAVQKNRAYRMLFTRKFAEEAQSWMQQQRAAAYVKILDGHDVQK</sequence>
<proteinExistence type="inferred from homology"/>
<comment type="catalytic activity">
    <reaction evidence="7">
        <text>[protein]-peptidylproline (omega=180) = [protein]-peptidylproline (omega=0)</text>
        <dbReference type="Rhea" id="RHEA:16237"/>
        <dbReference type="Rhea" id="RHEA-COMP:10747"/>
        <dbReference type="Rhea" id="RHEA-COMP:10748"/>
        <dbReference type="ChEBI" id="CHEBI:83833"/>
        <dbReference type="ChEBI" id="CHEBI:83834"/>
        <dbReference type="EC" id="5.2.1.8"/>
    </reaction>
</comment>
<keyword evidence="2 7" id="KW-0677">Repeat</keyword>
<dbReference type="InterPro" id="IPR015391">
    <property type="entry name" value="SurA_N"/>
</dbReference>
<dbReference type="RefSeq" id="WP_072550576.1">
    <property type="nucleotide sequence ID" value="NZ_CP021659.1"/>
</dbReference>
<dbReference type="OrthoDB" id="14196at2"/>
<evidence type="ECO:0000256" key="5">
    <source>
        <dbReference type="ARBA" id="ARBA00023186"/>
    </source>
</evidence>
<dbReference type="InterPro" id="IPR023058">
    <property type="entry name" value="PPIase_PpiC_CS"/>
</dbReference>
<keyword evidence="6 7" id="KW-0413">Isomerase</keyword>
<evidence type="ECO:0000256" key="7">
    <source>
        <dbReference type="HAMAP-Rule" id="MF_01183"/>
    </source>
</evidence>
<evidence type="ECO:0000256" key="4">
    <source>
        <dbReference type="ARBA" id="ARBA00023110"/>
    </source>
</evidence>
<dbReference type="InterPro" id="IPR046357">
    <property type="entry name" value="PPIase_dom_sf"/>
</dbReference>
<dbReference type="PROSITE" id="PS50198">
    <property type="entry name" value="PPIC_PPIASE_2"/>
    <property type="match status" value="2"/>
</dbReference>
<keyword evidence="5 7" id="KW-0143">Chaperone</keyword>
<dbReference type="Proteomes" id="UP000261875">
    <property type="component" value="Chromosome"/>
</dbReference>
<dbReference type="PANTHER" id="PTHR47637:SF1">
    <property type="entry name" value="CHAPERONE SURA"/>
    <property type="match status" value="1"/>
</dbReference>
<dbReference type="SUPFAM" id="SSF54534">
    <property type="entry name" value="FKBP-like"/>
    <property type="match status" value="2"/>
</dbReference>
<accession>A0A2U8I798</accession>
<dbReference type="GO" id="GO:0030288">
    <property type="term" value="C:outer membrane-bounded periplasmic space"/>
    <property type="evidence" value="ECO:0007669"/>
    <property type="project" value="InterPro"/>
</dbReference>